<protein>
    <submittedName>
        <fullName evidence="1">Unplaced genomic scaffold GYMLUscaffold_24, whole genome shotgun sequence</fullName>
    </submittedName>
</protein>
<dbReference type="SUPFAM" id="SSF48452">
    <property type="entry name" value="TPR-like"/>
    <property type="match status" value="1"/>
</dbReference>
<dbReference type="AlphaFoldDB" id="A0A0D0CY67"/>
<keyword evidence="2" id="KW-1185">Reference proteome</keyword>
<accession>A0A0D0CY67</accession>
<evidence type="ECO:0000313" key="1">
    <source>
        <dbReference type="EMBL" id="KIK61273.1"/>
    </source>
</evidence>
<reference evidence="1 2" key="1">
    <citation type="submission" date="2014-04" db="EMBL/GenBank/DDBJ databases">
        <title>Evolutionary Origins and Diversification of the Mycorrhizal Mutualists.</title>
        <authorList>
            <consortium name="DOE Joint Genome Institute"/>
            <consortium name="Mycorrhizal Genomics Consortium"/>
            <person name="Kohler A."/>
            <person name="Kuo A."/>
            <person name="Nagy L.G."/>
            <person name="Floudas D."/>
            <person name="Copeland A."/>
            <person name="Barry K.W."/>
            <person name="Cichocki N."/>
            <person name="Veneault-Fourrey C."/>
            <person name="LaButti K."/>
            <person name="Lindquist E.A."/>
            <person name="Lipzen A."/>
            <person name="Lundell T."/>
            <person name="Morin E."/>
            <person name="Murat C."/>
            <person name="Riley R."/>
            <person name="Ohm R."/>
            <person name="Sun H."/>
            <person name="Tunlid A."/>
            <person name="Henrissat B."/>
            <person name="Grigoriev I.V."/>
            <person name="Hibbett D.S."/>
            <person name="Martin F."/>
        </authorList>
    </citation>
    <scope>NUCLEOTIDE SEQUENCE [LARGE SCALE GENOMIC DNA]</scope>
    <source>
        <strain evidence="1 2">FD-317 M1</strain>
    </source>
</reference>
<dbReference type="HOGENOM" id="CLU_2922821_0_0_1"/>
<proteinExistence type="predicted"/>
<organism evidence="1 2">
    <name type="scientific">Collybiopsis luxurians FD-317 M1</name>
    <dbReference type="NCBI Taxonomy" id="944289"/>
    <lineage>
        <taxon>Eukaryota</taxon>
        <taxon>Fungi</taxon>
        <taxon>Dikarya</taxon>
        <taxon>Basidiomycota</taxon>
        <taxon>Agaricomycotina</taxon>
        <taxon>Agaricomycetes</taxon>
        <taxon>Agaricomycetidae</taxon>
        <taxon>Agaricales</taxon>
        <taxon>Marasmiineae</taxon>
        <taxon>Omphalotaceae</taxon>
        <taxon>Collybiopsis</taxon>
        <taxon>Collybiopsis luxurians</taxon>
    </lineage>
</organism>
<dbReference type="EMBL" id="KN834772">
    <property type="protein sequence ID" value="KIK61273.1"/>
    <property type="molecule type" value="Genomic_DNA"/>
</dbReference>
<evidence type="ECO:0000313" key="2">
    <source>
        <dbReference type="Proteomes" id="UP000053593"/>
    </source>
</evidence>
<dbReference type="Gene3D" id="1.25.40.10">
    <property type="entry name" value="Tetratricopeptide repeat domain"/>
    <property type="match status" value="1"/>
</dbReference>
<sequence>MAGSEPPSGVVAGILKEEGDLLFRESKYVEAIAKYTEALRVGGDNAILYSNRSLCRFKLRQ</sequence>
<dbReference type="InterPro" id="IPR011990">
    <property type="entry name" value="TPR-like_helical_dom_sf"/>
</dbReference>
<dbReference type="OrthoDB" id="2362444at2759"/>
<dbReference type="Proteomes" id="UP000053593">
    <property type="component" value="Unassembled WGS sequence"/>
</dbReference>
<name>A0A0D0CY67_9AGAR</name>
<gene>
    <name evidence="1" type="ORF">GYMLUDRAFT_166803</name>
</gene>